<proteinExistence type="predicted"/>
<sequence length="616" mass="65725">MRFSRDRRGQSVVVGTVILFGFLIVALGIFQIQVVPTENANVEFEHSQQVEDDFGDLRNDVLRAGSTGSTGSTQVRLGTRYPARTFFINPPPVSGSLETEPTGPIRVLNATVGDGAHQNARDFWNTSPSFETRSLRYDAEYNEFDGAPELVYEHSVVAAEFDDAVLLRTGQTVVSEERISLTALTGSVSETGVVPRSVDPRAVSASDTTVPLEPRGGQITLELPTAVGNASALAERWNGALPAGATATRNATGEAINVTLANGSDPYRLALSEVSLDASGETKPAYVVPVGPQNVALDDTVTVEVRDRYNNPVPDATVSIVGDGRENTTNDDGRVFFEANRTSITATINGTEPQPYENVSFDASADAPTTGVNRIYDVEWDEIDPVQIEEGTSDGELDISVSDSASNAPIDDAAVDVAFTPLGNVNGVPSFDEPSETDADGRTTVRNFNTNGANAGDNFTFYASAGDDVDRVRVEVVAQGTPTRLYPDTFTVNEGEIRDFSNIQDENGNFAVLDRTTPGGPFDIETITQSVPTGDYTLDLGLGEVDPQGNGNIGVSVIANDTGTTLNSTTIDGDDSDSVVTLNLGTIDPEQDIIVQYTASGQNDDLQVDYQRLVRQ</sequence>
<organism evidence="2 3">
    <name type="scientific">Halorubrum ezzemoulense</name>
    <name type="common">Halorubrum chaoviator</name>
    <dbReference type="NCBI Taxonomy" id="337243"/>
    <lineage>
        <taxon>Archaea</taxon>
        <taxon>Methanobacteriati</taxon>
        <taxon>Methanobacteriota</taxon>
        <taxon>Stenosarchaea group</taxon>
        <taxon>Halobacteria</taxon>
        <taxon>Halobacteriales</taxon>
        <taxon>Haloferacaceae</taxon>
        <taxon>Halorubrum</taxon>
    </lineage>
</organism>
<dbReference type="AlphaFoldDB" id="A0A256JNN2"/>
<dbReference type="InterPro" id="IPR013783">
    <property type="entry name" value="Ig-like_fold"/>
</dbReference>
<evidence type="ECO:0000313" key="2">
    <source>
        <dbReference type="EMBL" id="OYR70401.1"/>
    </source>
</evidence>
<protein>
    <recommendedName>
        <fullName evidence="4">Big-1 domain-containing protein</fullName>
    </recommendedName>
</protein>
<accession>A0A256JNN2</accession>
<dbReference type="Proteomes" id="UP000216758">
    <property type="component" value="Unassembled WGS sequence"/>
</dbReference>
<evidence type="ECO:0008006" key="4">
    <source>
        <dbReference type="Google" id="ProtNLM"/>
    </source>
</evidence>
<keyword evidence="1" id="KW-0812">Transmembrane</keyword>
<evidence type="ECO:0000313" key="3">
    <source>
        <dbReference type="Proteomes" id="UP000216758"/>
    </source>
</evidence>
<comment type="caution">
    <text evidence="2">The sequence shown here is derived from an EMBL/GenBank/DDBJ whole genome shotgun (WGS) entry which is preliminary data.</text>
</comment>
<keyword evidence="1" id="KW-0472">Membrane</keyword>
<feature type="transmembrane region" description="Helical" evidence="1">
    <location>
        <begin position="12"/>
        <end position="32"/>
    </location>
</feature>
<evidence type="ECO:0000256" key="1">
    <source>
        <dbReference type="SAM" id="Phobius"/>
    </source>
</evidence>
<gene>
    <name evidence="2" type="ORF">DJ78_09300</name>
</gene>
<dbReference type="EMBL" id="NHPB01000049">
    <property type="protein sequence ID" value="OYR70401.1"/>
    <property type="molecule type" value="Genomic_DNA"/>
</dbReference>
<dbReference type="Gene3D" id="2.60.40.10">
    <property type="entry name" value="Immunoglobulins"/>
    <property type="match status" value="1"/>
</dbReference>
<dbReference type="RefSeq" id="WP_094583061.1">
    <property type="nucleotide sequence ID" value="NZ_NHPB01000049.1"/>
</dbReference>
<keyword evidence="1" id="KW-1133">Transmembrane helix</keyword>
<name>A0A256JNN2_HALEZ</name>
<dbReference type="OrthoDB" id="121941at2157"/>
<reference evidence="2 3" key="1">
    <citation type="journal article" date="2014" name="Front. Microbiol.">
        <title>Population and genomic analysis of the genus Halorubrum.</title>
        <authorList>
            <person name="Fullmer M.S."/>
            <person name="Soucy S.M."/>
            <person name="Swithers K.S."/>
            <person name="Makkay A.M."/>
            <person name="Wheeler R."/>
            <person name="Ventosa A."/>
            <person name="Gogarten J.P."/>
            <person name="Papke R.T."/>
        </authorList>
    </citation>
    <scope>NUCLEOTIDE SEQUENCE [LARGE SCALE GENOMIC DNA]</scope>
    <source>
        <strain evidence="2 3">G37</strain>
    </source>
</reference>